<evidence type="ECO:0000313" key="2">
    <source>
        <dbReference type="EMBL" id="CEK69384.1"/>
    </source>
</evidence>
<dbReference type="EMBL" id="HACG01022519">
    <property type="protein sequence ID" value="CEK69384.1"/>
    <property type="molecule type" value="Transcribed_RNA"/>
</dbReference>
<accession>A0A0B6ZLK1</accession>
<evidence type="ECO:0000313" key="1">
    <source>
        <dbReference type="EMBL" id="CEK69383.1"/>
    </source>
</evidence>
<proteinExistence type="predicted"/>
<dbReference type="AlphaFoldDB" id="A0A0B6ZLK1"/>
<dbReference type="EMBL" id="HACG01022518">
    <property type="protein sequence ID" value="CEK69383.1"/>
    <property type="molecule type" value="Transcribed_RNA"/>
</dbReference>
<protein>
    <submittedName>
        <fullName evidence="1">Uncharacterized protein</fullName>
    </submittedName>
</protein>
<organism evidence="1">
    <name type="scientific">Arion vulgaris</name>
    <dbReference type="NCBI Taxonomy" id="1028688"/>
    <lineage>
        <taxon>Eukaryota</taxon>
        <taxon>Metazoa</taxon>
        <taxon>Spiralia</taxon>
        <taxon>Lophotrochozoa</taxon>
        <taxon>Mollusca</taxon>
        <taxon>Gastropoda</taxon>
        <taxon>Heterobranchia</taxon>
        <taxon>Euthyneura</taxon>
        <taxon>Panpulmonata</taxon>
        <taxon>Eupulmonata</taxon>
        <taxon>Stylommatophora</taxon>
        <taxon>Helicina</taxon>
        <taxon>Arionoidea</taxon>
        <taxon>Arionidae</taxon>
        <taxon>Arion</taxon>
    </lineage>
</organism>
<name>A0A0B6ZLK1_9EUPU</name>
<sequence>MERKLADPITEQLTDNLLQFLDITVHVDETMLAIINFTFDIFFTDLISEYTVKECQNLVNLS</sequence>
<gene>
    <name evidence="1" type="primary">ORF70055</name>
    <name evidence="2" type="synonym">ORF70056</name>
</gene>
<reference evidence="1" key="1">
    <citation type="submission" date="2014-12" db="EMBL/GenBank/DDBJ databases">
        <title>Insight into the proteome of Arion vulgaris.</title>
        <authorList>
            <person name="Aradska J."/>
            <person name="Bulat T."/>
            <person name="Smidak R."/>
            <person name="Sarate P."/>
            <person name="Gangsoo J."/>
            <person name="Sialana F."/>
            <person name="Bilban M."/>
            <person name="Lubec G."/>
        </authorList>
    </citation>
    <scope>NUCLEOTIDE SEQUENCE</scope>
    <source>
        <tissue evidence="1">Skin</tissue>
    </source>
</reference>